<keyword evidence="1 2" id="KW-0238">DNA-binding</keyword>
<accession>A0ABS0SGA9</accession>
<dbReference type="Pfam" id="PF17937">
    <property type="entry name" value="TetR_C_28"/>
    <property type="match status" value="1"/>
</dbReference>
<sequence length="198" mass="21832">MSRPRTIDQSQILDAAEAVVARDGAARLTLDAVAIAAGISKASVIYDYKSKQALIRAVIERRVSEEQEKLRLATEKLGTGTDVHLRARINVISDNARDLPEAVAFNLLSAMAQDADLRSLMNDTYRAELEAILESSTNKRAAIVAFLALEGVRCLEVLGFVRWPDDKRAEIMRDIEGLISEKIPVRPPRDLSPVPVKN</sequence>
<reference evidence="4 5" key="1">
    <citation type="submission" date="2020-10" db="EMBL/GenBank/DDBJ databases">
        <title>Aquamicrobium zhengzhouensis sp. nov., a exopolysaccharide producing bacterium isolated from farmland soil.</title>
        <authorList>
            <person name="Wang X."/>
        </authorList>
    </citation>
    <scope>NUCLEOTIDE SEQUENCE [LARGE SCALE GENOMIC DNA]</scope>
    <source>
        <strain evidence="5">cd-1</strain>
    </source>
</reference>
<dbReference type="Gene3D" id="1.10.357.10">
    <property type="entry name" value="Tetracycline Repressor, domain 2"/>
    <property type="match status" value="1"/>
</dbReference>
<dbReference type="RefSeq" id="WP_198477170.1">
    <property type="nucleotide sequence ID" value="NZ_JADGMQ010000010.1"/>
</dbReference>
<evidence type="ECO:0000313" key="4">
    <source>
        <dbReference type="EMBL" id="MBI1621716.1"/>
    </source>
</evidence>
<gene>
    <name evidence="4" type="ORF">IOD40_13730</name>
</gene>
<evidence type="ECO:0000256" key="1">
    <source>
        <dbReference type="ARBA" id="ARBA00023125"/>
    </source>
</evidence>
<evidence type="ECO:0000313" key="5">
    <source>
        <dbReference type="Proteomes" id="UP000601789"/>
    </source>
</evidence>
<dbReference type="InterPro" id="IPR050109">
    <property type="entry name" value="HTH-type_TetR-like_transc_reg"/>
</dbReference>
<dbReference type="PANTHER" id="PTHR30055:SF148">
    <property type="entry name" value="TETR-FAMILY TRANSCRIPTIONAL REGULATOR"/>
    <property type="match status" value="1"/>
</dbReference>
<dbReference type="PANTHER" id="PTHR30055">
    <property type="entry name" value="HTH-TYPE TRANSCRIPTIONAL REGULATOR RUTR"/>
    <property type="match status" value="1"/>
</dbReference>
<organism evidence="4 5">
    <name type="scientific">Aquamicrobium zhengzhouense</name>
    <dbReference type="NCBI Taxonomy" id="2781738"/>
    <lineage>
        <taxon>Bacteria</taxon>
        <taxon>Pseudomonadati</taxon>
        <taxon>Pseudomonadota</taxon>
        <taxon>Alphaproteobacteria</taxon>
        <taxon>Hyphomicrobiales</taxon>
        <taxon>Phyllobacteriaceae</taxon>
        <taxon>Aquamicrobium</taxon>
    </lineage>
</organism>
<dbReference type="Pfam" id="PF00440">
    <property type="entry name" value="TetR_N"/>
    <property type="match status" value="1"/>
</dbReference>
<dbReference type="PRINTS" id="PR00455">
    <property type="entry name" value="HTHTETR"/>
</dbReference>
<comment type="caution">
    <text evidence="4">The sequence shown here is derived from an EMBL/GenBank/DDBJ whole genome shotgun (WGS) entry which is preliminary data.</text>
</comment>
<dbReference type="Proteomes" id="UP000601789">
    <property type="component" value="Unassembled WGS sequence"/>
</dbReference>
<keyword evidence="5" id="KW-1185">Reference proteome</keyword>
<protein>
    <submittedName>
        <fullName evidence="4">TetR/AcrR family transcriptional regulator</fullName>
    </submittedName>
</protein>
<dbReference type="InterPro" id="IPR041479">
    <property type="entry name" value="TetR_CgmR_C"/>
</dbReference>
<dbReference type="EMBL" id="JADGMQ010000010">
    <property type="protein sequence ID" value="MBI1621716.1"/>
    <property type="molecule type" value="Genomic_DNA"/>
</dbReference>
<proteinExistence type="predicted"/>
<dbReference type="PROSITE" id="PS50977">
    <property type="entry name" value="HTH_TETR_2"/>
    <property type="match status" value="1"/>
</dbReference>
<dbReference type="InterPro" id="IPR009057">
    <property type="entry name" value="Homeodomain-like_sf"/>
</dbReference>
<dbReference type="InterPro" id="IPR001647">
    <property type="entry name" value="HTH_TetR"/>
</dbReference>
<feature type="domain" description="HTH tetR-type" evidence="3">
    <location>
        <begin position="6"/>
        <end position="66"/>
    </location>
</feature>
<dbReference type="SUPFAM" id="SSF46689">
    <property type="entry name" value="Homeodomain-like"/>
    <property type="match status" value="1"/>
</dbReference>
<evidence type="ECO:0000256" key="2">
    <source>
        <dbReference type="PROSITE-ProRule" id="PRU00335"/>
    </source>
</evidence>
<evidence type="ECO:0000259" key="3">
    <source>
        <dbReference type="PROSITE" id="PS50977"/>
    </source>
</evidence>
<name>A0ABS0SGA9_9HYPH</name>
<feature type="DNA-binding region" description="H-T-H motif" evidence="2">
    <location>
        <begin position="29"/>
        <end position="48"/>
    </location>
</feature>